<keyword evidence="5" id="KW-0548">Nucleotidyltransferase</keyword>
<dbReference type="GeneID" id="80521846"/>
<sequence>MPRFLCNASHFLITYAQCGDLSEWRVLDCFTLLGAQCIIAREYHEDLGIHLHVFVDFRRKFRSRRVDIFDVDGRHPNIKRSWGTPEKGYDYAIKDGDVVAGGLERPDGTFGSGKNFDLWSQIAGAGSKAEFWDLCEELDPKSMWCSFGQLQKFADWRFAEVPTEYANPGGFEFVDGNDDGRTAPMSLVLYGESRTGKTLWARSLGPHIYNVGLVSGEECSRAPHVKYAVFDDIRGGIKFFPAFKEWLGGQSTVCVKRLYRDPKLVTWGKPSIWVSNDDPRHAMDPSDVSWLEANARFIEITEPIFRANTG</sequence>
<feature type="domain" description="CRESS-DNA virus Rep endonuclease" evidence="14">
    <location>
        <begin position="5"/>
        <end position="110"/>
    </location>
</feature>
<dbReference type="GO" id="GO:0016787">
    <property type="term" value="F:hydrolase activity"/>
    <property type="evidence" value="ECO:0007669"/>
    <property type="project" value="UniProtKB-KW"/>
</dbReference>
<dbReference type="Pfam" id="PF00799">
    <property type="entry name" value="Gemini_AL1"/>
    <property type="match status" value="1"/>
</dbReference>
<keyword evidence="11" id="KW-0378">Hydrolase</keyword>
<name>A0A2Z5CK60_9VIRU</name>
<evidence type="ECO:0000256" key="1">
    <source>
        <dbReference type="ARBA" id="ARBA00004147"/>
    </source>
</evidence>
<keyword evidence="16" id="KW-1185">Reference proteome</keyword>
<dbReference type="SUPFAM" id="SSF55464">
    <property type="entry name" value="Origin of replication-binding domain, RBD-like"/>
    <property type="match status" value="1"/>
</dbReference>
<evidence type="ECO:0000256" key="7">
    <source>
        <dbReference type="ARBA" id="ARBA00022722"/>
    </source>
</evidence>
<dbReference type="Proteomes" id="UP000282037">
    <property type="component" value="Segment"/>
</dbReference>
<dbReference type="InterPro" id="IPR049912">
    <property type="entry name" value="CRESS_DNA_REP"/>
</dbReference>
<keyword evidence="10" id="KW-0255">Endonuclease</keyword>
<keyword evidence="12" id="KW-0190">Covalent protein-DNA linkage</keyword>
<evidence type="ECO:0000256" key="12">
    <source>
        <dbReference type="ARBA" id="ARBA00023124"/>
    </source>
</evidence>
<organism evidence="15">
    <name type="scientific">Alces alces faeces associated genomovirus MP84</name>
    <dbReference type="NCBI Taxonomy" id="2219116"/>
    <lineage>
        <taxon>Viruses</taxon>
        <taxon>Monodnaviria</taxon>
        <taxon>Shotokuvirae</taxon>
        <taxon>Cressdnaviricota</taxon>
        <taxon>Repensiviricetes</taxon>
        <taxon>Geplafuvirales</taxon>
        <taxon>Genomoviridae</taxon>
        <taxon>Gemycircularvirus</taxon>
        <taxon>Gemycircularvirus alces1</taxon>
    </lineage>
</organism>
<evidence type="ECO:0000256" key="2">
    <source>
        <dbReference type="ARBA" id="ARBA00014531"/>
    </source>
</evidence>
<dbReference type="InterPro" id="IPR027417">
    <property type="entry name" value="P-loop_NTPase"/>
</dbReference>
<dbReference type="GO" id="GO:0006260">
    <property type="term" value="P:DNA replication"/>
    <property type="evidence" value="ECO:0007669"/>
    <property type="project" value="UniProtKB-KW"/>
</dbReference>
<dbReference type="KEGG" id="vg:80521846"/>
<protein>
    <recommendedName>
        <fullName evidence="2">Replication-associated protein</fullName>
    </recommendedName>
</protein>
<comment type="subcellular location">
    <subcellularLocation>
        <location evidence="1">Host nucleus</location>
    </subcellularLocation>
</comment>
<dbReference type="GO" id="GO:0046872">
    <property type="term" value="F:metal ion binding"/>
    <property type="evidence" value="ECO:0007669"/>
    <property type="project" value="UniProtKB-KW"/>
</dbReference>
<keyword evidence="7" id="KW-0540">Nuclease</keyword>
<evidence type="ECO:0000256" key="4">
    <source>
        <dbReference type="ARBA" id="ARBA00022679"/>
    </source>
</evidence>
<keyword evidence="6" id="KW-0235">DNA replication</keyword>
<evidence type="ECO:0000256" key="11">
    <source>
        <dbReference type="ARBA" id="ARBA00022801"/>
    </source>
</evidence>
<evidence type="ECO:0000256" key="5">
    <source>
        <dbReference type="ARBA" id="ARBA00022695"/>
    </source>
</evidence>
<dbReference type="GO" id="GO:0003677">
    <property type="term" value="F:DNA binding"/>
    <property type="evidence" value="ECO:0007669"/>
    <property type="project" value="UniProtKB-KW"/>
</dbReference>
<keyword evidence="4" id="KW-0808">Transferase</keyword>
<dbReference type="GO" id="GO:0042025">
    <property type="term" value="C:host cell nucleus"/>
    <property type="evidence" value="ECO:0007669"/>
    <property type="project" value="UniProtKB-SubCell"/>
</dbReference>
<evidence type="ECO:0000313" key="16">
    <source>
        <dbReference type="Proteomes" id="UP000282037"/>
    </source>
</evidence>
<dbReference type="Gene3D" id="3.40.50.300">
    <property type="entry name" value="P-loop containing nucleotide triphosphate hydrolases"/>
    <property type="match status" value="1"/>
</dbReference>
<dbReference type="RefSeq" id="YP_010784603.1">
    <property type="nucleotide sequence ID" value="NC_075317.1"/>
</dbReference>
<evidence type="ECO:0000313" key="15">
    <source>
        <dbReference type="EMBL" id="AXB22624.1"/>
    </source>
</evidence>
<accession>A0A2Z5CK60</accession>
<evidence type="ECO:0000256" key="8">
    <source>
        <dbReference type="ARBA" id="ARBA00022723"/>
    </source>
</evidence>
<evidence type="ECO:0000259" key="14">
    <source>
        <dbReference type="PROSITE" id="PS52020"/>
    </source>
</evidence>
<keyword evidence="8" id="KW-0479">Metal-binding</keyword>
<dbReference type="Gene3D" id="3.40.1310.20">
    <property type="match status" value="1"/>
</dbReference>
<dbReference type="GO" id="GO:0004519">
    <property type="term" value="F:endonuclease activity"/>
    <property type="evidence" value="ECO:0007669"/>
    <property type="project" value="UniProtKB-KW"/>
</dbReference>
<dbReference type="GO" id="GO:0016779">
    <property type="term" value="F:nucleotidyltransferase activity"/>
    <property type="evidence" value="ECO:0007669"/>
    <property type="project" value="UniProtKB-KW"/>
</dbReference>
<evidence type="ECO:0000256" key="3">
    <source>
        <dbReference type="ARBA" id="ARBA00022562"/>
    </source>
</evidence>
<reference evidence="15" key="1">
    <citation type="submission" date="2017-12" db="EMBL/GenBank/DDBJ databases">
        <title>Identification of diverse circular ssDNA viruses in faecal matter from lynx, moose and snowshoe hare inhabiting the San Juan Mountains in Colorado.</title>
        <authorList>
            <person name="Kraberger S."/>
            <person name="Ivan J."/>
            <person name="Newkirk E."/>
            <person name="Waits K."/>
            <person name="Crooks K."/>
            <person name="VandeWoude S."/>
            <person name="Varsani A."/>
        </authorList>
    </citation>
    <scope>NUCLEOTIDE SEQUENCE [LARGE SCALE GENOMIC DNA]</scope>
    <source>
        <strain evidence="15">MP84</strain>
    </source>
</reference>
<evidence type="ECO:0000256" key="10">
    <source>
        <dbReference type="ARBA" id="ARBA00022759"/>
    </source>
</evidence>
<keyword evidence="13" id="KW-0238">DNA-binding</keyword>
<keyword evidence="3" id="KW-1048">Host nucleus</keyword>
<keyword evidence="9" id="KW-0547">Nucleotide-binding</keyword>
<dbReference type="GO" id="GO:0000166">
    <property type="term" value="F:nucleotide binding"/>
    <property type="evidence" value="ECO:0007669"/>
    <property type="project" value="UniProtKB-KW"/>
</dbReference>
<proteinExistence type="predicted"/>
<dbReference type="SUPFAM" id="SSF52540">
    <property type="entry name" value="P-loop containing nucleoside triphosphate hydrolases"/>
    <property type="match status" value="1"/>
</dbReference>
<evidence type="ECO:0000256" key="9">
    <source>
        <dbReference type="ARBA" id="ARBA00022741"/>
    </source>
</evidence>
<evidence type="ECO:0000256" key="13">
    <source>
        <dbReference type="ARBA" id="ARBA00023125"/>
    </source>
</evidence>
<dbReference type="PROSITE" id="PS52020">
    <property type="entry name" value="CRESS_DNA_REP"/>
    <property type="match status" value="1"/>
</dbReference>
<evidence type="ECO:0000256" key="6">
    <source>
        <dbReference type="ARBA" id="ARBA00022705"/>
    </source>
</evidence>
<dbReference type="EMBL" id="MG641204">
    <property type="protein sequence ID" value="AXB22624.1"/>
    <property type="molecule type" value="Genomic_DNA"/>
</dbReference>